<dbReference type="GO" id="GO:0016787">
    <property type="term" value="F:hydrolase activity"/>
    <property type="evidence" value="ECO:0007669"/>
    <property type="project" value="UniProtKB-KW"/>
</dbReference>
<dbReference type="PANTHER" id="PTHR43546:SF9">
    <property type="entry name" value="L-ASCORBATE-6-PHOSPHATE LACTONASE ULAG-RELATED"/>
    <property type="match status" value="1"/>
</dbReference>
<keyword evidence="1 4" id="KW-0378">Hydrolase</keyword>
<evidence type="ECO:0000256" key="1">
    <source>
        <dbReference type="ARBA" id="ARBA00022801"/>
    </source>
</evidence>
<name>A0A8J5NWG6_FUSOX</name>
<organism evidence="4 5">
    <name type="scientific">Fusarium oxysporum f. sp. rapae</name>
    <dbReference type="NCBI Taxonomy" id="485398"/>
    <lineage>
        <taxon>Eukaryota</taxon>
        <taxon>Fungi</taxon>
        <taxon>Dikarya</taxon>
        <taxon>Ascomycota</taxon>
        <taxon>Pezizomycotina</taxon>
        <taxon>Sordariomycetes</taxon>
        <taxon>Hypocreomycetidae</taxon>
        <taxon>Hypocreales</taxon>
        <taxon>Nectriaceae</taxon>
        <taxon>Fusarium</taxon>
        <taxon>Fusarium oxysporum species complex</taxon>
    </lineage>
</organism>
<feature type="domain" description="Metallo-beta-lactamase" evidence="3">
    <location>
        <begin position="60"/>
        <end position="260"/>
    </location>
</feature>
<feature type="chain" id="PRO_5035215042" evidence="2">
    <location>
        <begin position="23"/>
        <end position="299"/>
    </location>
</feature>
<dbReference type="PANTHER" id="PTHR43546">
    <property type="entry name" value="UPF0173 METAL-DEPENDENT HYDROLASE MJ1163-RELATED"/>
    <property type="match status" value="1"/>
</dbReference>
<protein>
    <submittedName>
        <fullName evidence="4">UPF0173 metal-dependent hydrolase</fullName>
    </submittedName>
</protein>
<dbReference type="InterPro" id="IPR001279">
    <property type="entry name" value="Metallo-B-lactamas"/>
</dbReference>
<dbReference type="Proteomes" id="UP000694050">
    <property type="component" value="Unassembled WGS sequence"/>
</dbReference>
<feature type="signal peptide" evidence="2">
    <location>
        <begin position="1"/>
        <end position="22"/>
    </location>
</feature>
<dbReference type="InterPro" id="IPR050114">
    <property type="entry name" value="UPF0173_UPF0282_UlaG_hydrolase"/>
</dbReference>
<evidence type="ECO:0000256" key="2">
    <source>
        <dbReference type="SAM" id="SignalP"/>
    </source>
</evidence>
<proteinExistence type="predicted"/>
<evidence type="ECO:0000313" key="4">
    <source>
        <dbReference type="EMBL" id="KAG7409813.1"/>
    </source>
</evidence>
<comment type="caution">
    <text evidence="4">The sequence shown here is derived from an EMBL/GenBank/DDBJ whole genome shotgun (WGS) entry which is preliminary data.</text>
</comment>
<reference evidence="4" key="1">
    <citation type="submission" date="2021-04" db="EMBL/GenBank/DDBJ databases">
        <title>First draft genome resource for Brassicaceae pathogens Fusarium oxysporum f. sp. raphani and Fusarium oxysporum f. sp. rapae.</title>
        <authorList>
            <person name="Asai S."/>
        </authorList>
    </citation>
    <scope>NUCLEOTIDE SEQUENCE</scope>
    <source>
        <strain evidence="4">Tf1208</strain>
    </source>
</reference>
<evidence type="ECO:0000259" key="3">
    <source>
        <dbReference type="Pfam" id="PF12706"/>
    </source>
</evidence>
<gene>
    <name evidence="4" type="ORF">Forpe1208_v010837</name>
</gene>
<dbReference type="AlphaFoldDB" id="A0A8J5NWG6"/>
<dbReference type="EMBL" id="JAELUQ010000008">
    <property type="protein sequence ID" value="KAG7409813.1"/>
    <property type="molecule type" value="Genomic_DNA"/>
</dbReference>
<dbReference type="Pfam" id="PF12706">
    <property type="entry name" value="Lactamase_B_2"/>
    <property type="match status" value="1"/>
</dbReference>
<sequence length="299" mass="32482">MPSNLKTAALALLASATSLVATSPVPSDNRVYAECGKPNVTFGVTHIITAASVFHINDVNLLTDPFFSPANTTWPTAGGNLTVLADPALQPSQIPVIDAVLLSHESHPDNLDEIGRQHFIDGRKVITTPDGAKNLSPRPGVVGLQNWQTIDVKLDGEIWKVTGTPCNHTTETQTMGFALHGPGFGYTDGLPNAIWYSGDTIYIEELKQLNDMFHIRAAVFNMGDAHITVDGVAIQITMNGTEVAQMFKDVGAEILVPIHYSPWSHFREQSITQLKKDFDEAGVSDKVKWLVPGQKTLVF</sequence>
<evidence type="ECO:0000313" key="5">
    <source>
        <dbReference type="Proteomes" id="UP000694050"/>
    </source>
</evidence>
<keyword evidence="2" id="KW-0732">Signal</keyword>
<accession>A0A8J5NWG6</accession>